<dbReference type="PANTHER" id="PTHR11058">
    <property type="entry name" value="NADH-UBIQUINONE OXIDOREDUCTASE CHAIN 3"/>
    <property type="match status" value="1"/>
</dbReference>
<dbReference type="EMBL" id="JPIU01000051">
    <property type="protein sequence ID" value="KIO42581.1"/>
    <property type="molecule type" value="Genomic_DNA"/>
</dbReference>
<dbReference type="InterPro" id="IPR038430">
    <property type="entry name" value="NDAH_ubi_oxred_su3_sf"/>
</dbReference>
<comment type="subcellular location">
    <subcellularLocation>
        <location evidence="12 13">Cell membrane</location>
        <topology evidence="12 13">Multi-pass membrane protein</topology>
    </subcellularLocation>
    <subcellularLocation>
        <location evidence="1">Membrane</location>
        <topology evidence="1">Multi-pass membrane protein</topology>
    </subcellularLocation>
</comment>
<keyword evidence="11 12" id="KW-0472">Membrane</keyword>
<keyword evidence="7 12" id="KW-0874">Quinone</keyword>
<accession>A0A0C3RAL5</accession>
<sequence>MNLTLFVVVLLTAIALVVMAMGIARLISPRSYNQQKGEAYECGIPTRGKSWMQFKVGYYLFAILFLMFDVETVFLFPWAVTVQSSGIYGLLNILFFMLILILGLAYAWKKGALEWK</sequence>
<keyword evidence="6 12" id="KW-0812">Transmembrane</keyword>
<evidence type="ECO:0000256" key="9">
    <source>
        <dbReference type="ARBA" id="ARBA00022989"/>
    </source>
</evidence>
<dbReference type="GO" id="GO:0008137">
    <property type="term" value="F:NADH dehydrogenase (ubiquinone) activity"/>
    <property type="evidence" value="ECO:0007669"/>
    <property type="project" value="InterPro"/>
</dbReference>
<feature type="transmembrane region" description="Helical" evidence="12">
    <location>
        <begin position="56"/>
        <end position="80"/>
    </location>
</feature>
<evidence type="ECO:0000256" key="4">
    <source>
        <dbReference type="ARBA" id="ARBA00022475"/>
    </source>
</evidence>
<keyword evidence="4 12" id="KW-1003">Cell membrane</keyword>
<gene>
    <name evidence="12" type="primary">nuoA</name>
    <name evidence="15" type="ORF">BA92_14545</name>
    <name evidence="14" type="ORF">IE90_14520</name>
</gene>
<keyword evidence="17" id="KW-1185">Reference proteome</keyword>
<evidence type="ECO:0000313" key="14">
    <source>
        <dbReference type="EMBL" id="KIO42495.1"/>
    </source>
</evidence>
<evidence type="ECO:0000256" key="5">
    <source>
        <dbReference type="ARBA" id="ARBA00022519"/>
    </source>
</evidence>
<dbReference type="GO" id="GO:0030964">
    <property type="term" value="C:NADH dehydrogenase complex"/>
    <property type="evidence" value="ECO:0007669"/>
    <property type="project" value="TreeGrafter"/>
</dbReference>
<evidence type="ECO:0000313" key="16">
    <source>
        <dbReference type="Proteomes" id="UP000031937"/>
    </source>
</evidence>
<dbReference type="AlphaFoldDB" id="A0A0C3RAL5"/>
<reference evidence="15 17" key="1">
    <citation type="submission" date="2014-07" db="EMBL/GenBank/DDBJ databases">
        <title>Porphyromonadaceae bacterium OUH 308042 = ATCC BAA-2681 = DSM 28342 draft genome.</title>
        <authorList>
            <person name="Sydenham T.V."/>
            <person name="Hasman H."/>
            <person name="Justensen U.S."/>
        </authorList>
    </citation>
    <scope>NUCLEOTIDE SEQUENCE [LARGE SCALE GENOMIC DNA]</scope>
    <source>
        <strain evidence="15 17">OUH 308042</strain>
    </source>
</reference>
<dbReference type="PANTHER" id="PTHR11058:SF22">
    <property type="entry name" value="NADH-QUINONE OXIDOREDUCTASE SUBUNIT A"/>
    <property type="match status" value="1"/>
</dbReference>
<dbReference type="InterPro" id="IPR000440">
    <property type="entry name" value="NADH_UbQ/plastoQ_OxRdtase_su3"/>
</dbReference>
<keyword evidence="9 12" id="KW-1133">Transmembrane helix</keyword>
<keyword evidence="10 12" id="KW-0520">NAD</keyword>
<organism evidence="15 17">
    <name type="scientific">Sanguibacteroides justesenii</name>
    <dbReference type="NCBI Taxonomy" id="1547597"/>
    <lineage>
        <taxon>Bacteria</taxon>
        <taxon>Pseudomonadati</taxon>
        <taxon>Bacteroidota</taxon>
        <taxon>Bacteroidia</taxon>
        <taxon>Bacteroidales</taxon>
        <taxon>Porphyromonadaceae</taxon>
        <taxon>Sanguibacteroides</taxon>
    </lineage>
</organism>
<comment type="function">
    <text evidence="12">NDH-1 shuttles electrons from NADH, via FMN and iron-sulfur (Fe-S) centers, to quinones in the respiratory chain. The immediate electron acceptor for the enzyme in this species is believed to be a menaquinone. Couples the redox reaction to proton translocation (for every two electrons transferred, four hydrogen ions are translocated across the cytoplasmic membrane), and thus conserves the redox energy in a proton gradient.</text>
</comment>
<comment type="similarity">
    <text evidence="2 12 13">Belongs to the complex I subunit 3 family.</text>
</comment>
<dbReference type="GO" id="GO:0048038">
    <property type="term" value="F:quinone binding"/>
    <property type="evidence" value="ECO:0007669"/>
    <property type="project" value="UniProtKB-KW"/>
</dbReference>
<dbReference type="InterPro" id="IPR023043">
    <property type="entry name" value="NAD(P)H_OxRDtase_bac/plastid"/>
</dbReference>
<feature type="transmembrane region" description="Helical" evidence="12">
    <location>
        <begin position="6"/>
        <end position="27"/>
    </location>
</feature>
<evidence type="ECO:0000313" key="17">
    <source>
        <dbReference type="Proteomes" id="UP000031980"/>
    </source>
</evidence>
<evidence type="ECO:0000256" key="8">
    <source>
        <dbReference type="ARBA" id="ARBA00022967"/>
    </source>
</evidence>
<dbReference type="Pfam" id="PF00507">
    <property type="entry name" value="Oxidored_q4"/>
    <property type="match status" value="1"/>
</dbReference>
<dbReference type="Proteomes" id="UP000031937">
    <property type="component" value="Unassembled WGS sequence"/>
</dbReference>
<evidence type="ECO:0000313" key="15">
    <source>
        <dbReference type="EMBL" id="KIO42581.1"/>
    </source>
</evidence>
<dbReference type="HAMAP" id="MF_01394">
    <property type="entry name" value="NDH1_NuoA"/>
    <property type="match status" value="1"/>
</dbReference>
<proteinExistence type="inferred from homology"/>
<evidence type="ECO:0000256" key="3">
    <source>
        <dbReference type="ARBA" id="ARBA00022448"/>
    </source>
</evidence>
<evidence type="ECO:0000256" key="13">
    <source>
        <dbReference type="RuleBase" id="RU003639"/>
    </source>
</evidence>
<dbReference type="Gene3D" id="1.20.58.1610">
    <property type="entry name" value="NADH:ubiquinone/plastoquinone oxidoreductase, chain 3"/>
    <property type="match status" value="1"/>
</dbReference>
<dbReference type="EC" id="7.1.1.-" evidence="12"/>
<evidence type="ECO:0000256" key="7">
    <source>
        <dbReference type="ARBA" id="ARBA00022719"/>
    </source>
</evidence>
<evidence type="ECO:0000256" key="1">
    <source>
        <dbReference type="ARBA" id="ARBA00004141"/>
    </source>
</evidence>
<evidence type="ECO:0000256" key="11">
    <source>
        <dbReference type="ARBA" id="ARBA00023136"/>
    </source>
</evidence>
<reference evidence="14 16" key="2">
    <citation type="submission" date="2014-07" db="EMBL/GenBank/DDBJ databases">
        <title>Porphyromonadaceae bacterium OUH 334697 = ATCC BAA-2682 = DSM 28341 draft genome.</title>
        <authorList>
            <person name="Sydenham T.V."/>
            <person name="Hasman H."/>
            <person name="Justesen U.S."/>
        </authorList>
    </citation>
    <scope>NUCLEOTIDE SEQUENCE [LARGE SCALE GENOMIC DNA]</scope>
    <source>
        <strain evidence="14 16">OUH 334697</strain>
    </source>
</reference>
<evidence type="ECO:0000256" key="6">
    <source>
        <dbReference type="ARBA" id="ARBA00022692"/>
    </source>
</evidence>
<keyword evidence="5" id="KW-0997">Cell inner membrane</keyword>
<name>A0A0C3RAL5_9PORP</name>
<comment type="subunit">
    <text evidence="12">NDH-1 is composed of 14 different subunits. Subunits NuoA, H, J, K, L, M, N constitute the membrane sector of the complex.</text>
</comment>
<evidence type="ECO:0000256" key="10">
    <source>
        <dbReference type="ARBA" id="ARBA00023027"/>
    </source>
</evidence>
<dbReference type="Proteomes" id="UP000031980">
    <property type="component" value="Unassembled WGS sequence"/>
</dbReference>
<comment type="caution">
    <text evidence="15">The sequence shown here is derived from an EMBL/GenBank/DDBJ whole genome shotgun (WGS) entry which is preliminary data.</text>
</comment>
<keyword evidence="8 12" id="KW-1278">Translocase</keyword>
<evidence type="ECO:0000256" key="12">
    <source>
        <dbReference type="HAMAP-Rule" id="MF_01394"/>
    </source>
</evidence>
<dbReference type="OrthoDB" id="9791970at2"/>
<comment type="catalytic activity">
    <reaction evidence="12 13">
        <text>a quinone + NADH + 5 H(+)(in) = a quinol + NAD(+) + 4 H(+)(out)</text>
        <dbReference type="Rhea" id="RHEA:57888"/>
        <dbReference type="ChEBI" id="CHEBI:15378"/>
        <dbReference type="ChEBI" id="CHEBI:24646"/>
        <dbReference type="ChEBI" id="CHEBI:57540"/>
        <dbReference type="ChEBI" id="CHEBI:57945"/>
        <dbReference type="ChEBI" id="CHEBI:132124"/>
    </reaction>
</comment>
<dbReference type="EMBL" id="JPIT01000039">
    <property type="protein sequence ID" value="KIO42495.1"/>
    <property type="molecule type" value="Genomic_DNA"/>
</dbReference>
<dbReference type="FunFam" id="1.20.58.1610:FF:000008">
    <property type="entry name" value="NADH-quinone oxidoreductase subunit A"/>
    <property type="match status" value="1"/>
</dbReference>
<evidence type="ECO:0000256" key="2">
    <source>
        <dbReference type="ARBA" id="ARBA00008472"/>
    </source>
</evidence>
<dbReference type="GO" id="GO:0050136">
    <property type="term" value="F:NADH dehydrogenase (quinone) (non-electrogenic) activity"/>
    <property type="evidence" value="ECO:0007669"/>
    <property type="project" value="UniProtKB-UniRule"/>
</dbReference>
<protein>
    <recommendedName>
        <fullName evidence="12">NADH-quinone oxidoreductase subunit A</fullName>
        <ecNumber evidence="12">7.1.1.-</ecNumber>
    </recommendedName>
    <alternativeName>
        <fullName evidence="12">NADH dehydrogenase I subunit A</fullName>
    </alternativeName>
    <alternativeName>
        <fullName evidence="12">NDH-1 subunit A</fullName>
    </alternativeName>
    <alternativeName>
        <fullName evidence="12">NUO1</fullName>
    </alternativeName>
</protein>
<dbReference type="GO" id="GO:0005886">
    <property type="term" value="C:plasma membrane"/>
    <property type="evidence" value="ECO:0007669"/>
    <property type="project" value="UniProtKB-SubCell"/>
</dbReference>
<keyword evidence="3 12" id="KW-0813">Transport</keyword>
<dbReference type="RefSeq" id="WP_041504553.1">
    <property type="nucleotide sequence ID" value="NZ_JPIT01000039.1"/>
</dbReference>
<feature type="transmembrane region" description="Helical" evidence="12">
    <location>
        <begin position="86"/>
        <end position="108"/>
    </location>
</feature>